<evidence type="ECO:0000313" key="8">
    <source>
        <dbReference type="EMBL" id="MDK9580646.1"/>
    </source>
</evidence>
<evidence type="ECO:0000256" key="5">
    <source>
        <dbReference type="ARBA" id="ARBA00023204"/>
    </source>
</evidence>
<dbReference type="GO" id="GO:0003678">
    <property type="term" value="F:DNA helicase activity"/>
    <property type="evidence" value="ECO:0007669"/>
    <property type="project" value="UniProtKB-EC"/>
</dbReference>
<feature type="region of interest" description="Domain III" evidence="6">
    <location>
        <begin position="138"/>
        <end position="195"/>
    </location>
</feature>
<evidence type="ECO:0000256" key="2">
    <source>
        <dbReference type="ARBA" id="ARBA00022763"/>
    </source>
</evidence>
<dbReference type="Pfam" id="PF14520">
    <property type="entry name" value="HHH_5"/>
    <property type="match status" value="1"/>
</dbReference>
<evidence type="ECO:0000256" key="3">
    <source>
        <dbReference type="ARBA" id="ARBA00023125"/>
    </source>
</evidence>
<keyword evidence="9" id="KW-1185">Reference proteome</keyword>
<name>A0ABT7HLP1_9FUSO</name>
<evidence type="ECO:0000259" key="7">
    <source>
        <dbReference type="SMART" id="SM00278"/>
    </source>
</evidence>
<dbReference type="InterPro" id="IPR000085">
    <property type="entry name" value="RuvA"/>
</dbReference>
<dbReference type="RefSeq" id="WP_066729907.1">
    <property type="nucleotide sequence ID" value="NZ_CAMPUK010000002.1"/>
</dbReference>
<dbReference type="SMART" id="SM00278">
    <property type="entry name" value="HhH1"/>
    <property type="match status" value="2"/>
</dbReference>
<dbReference type="InterPro" id="IPR013849">
    <property type="entry name" value="DNA_helicase_Holl-junc_RuvA_I"/>
</dbReference>
<keyword evidence="5 6" id="KW-0234">DNA repair</keyword>
<evidence type="ECO:0000256" key="4">
    <source>
        <dbReference type="ARBA" id="ARBA00023172"/>
    </source>
</evidence>
<keyword evidence="8" id="KW-0378">Hydrolase</keyword>
<dbReference type="InterPro" id="IPR010994">
    <property type="entry name" value="RuvA_2-like"/>
</dbReference>
<sequence length="195" mass="22408">MYDYISGKLTVKNLEYACIDINGLAYLCYIPFKTYENLVAINEKEKLYTYMYVKEDLIKLYGFKTIEERKIFKLVISVSGIGPKIALAILSVYSPNEIINIVKINDAKMLSKVNGLGLKKAQKLIIELNDKVEDIEISETQDFNILLIKNELKLALESLGYNKIKLEDYLSDEEIMNYKDSAILMKLVLKKLAKK</sequence>
<dbReference type="Gene3D" id="2.40.50.140">
    <property type="entry name" value="Nucleic acid-binding proteins"/>
    <property type="match status" value="1"/>
</dbReference>
<keyword evidence="1 6" id="KW-0963">Cytoplasm</keyword>
<evidence type="ECO:0000256" key="6">
    <source>
        <dbReference type="HAMAP-Rule" id="MF_00031"/>
    </source>
</evidence>
<dbReference type="SUPFAM" id="SSF50249">
    <property type="entry name" value="Nucleic acid-binding proteins"/>
    <property type="match status" value="1"/>
</dbReference>
<feature type="region of interest" description="Domain I" evidence="6">
    <location>
        <begin position="1"/>
        <end position="64"/>
    </location>
</feature>
<dbReference type="EMBL" id="JASSPP010000005">
    <property type="protein sequence ID" value="MDK9580646.1"/>
    <property type="molecule type" value="Genomic_DNA"/>
</dbReference>
<dbReference type="NCBIfam" id="TIGR00084">
    <property type="entry name" value="ruvA"/>
    <property type="match status" value="1"/>
</dbReference>
<accession>A0ABT7HLP1</accession>
<organism evidence="8 9">
    <name type="scientific">Sneathia sanguinegens</name>
    <dbReference type="NCBI Taxonomy" id="40543"/>
    <lineage>
        <taxon>Bacteria</taxon>
        <taxon>Fusobacteriati</taxon>
        <taxon>Fusobacteriota</taxon>
        <taxon>Fusobacteriia</taxon>
        <taxon>Fusobacteriales</taxon>
        <taxon>Leptotrichiaceae</taxon>
        <taxon>Sneathia</taxon>
    </lineage>
</organism>
<feature type="domain" description="Helix-hairpin-helix DNA-binding motif class 1" evidence="7">
    <location>
        <begin position="108"/>
        <end position="127"/>
    </location>
</feature>
<reference evidence="8 9" key="1">
    <citation type="submission" date="2023-06" db="EMBL/GenBank/DDBJ databases">
        <title>Antibody response to the Sneathia vaginalis cytopathogenic toxin A during pregnancy.</title>
        <authorList>
            <person name="Mccoy Z.T."/>
            <person name="Serrano M.G."/>
            <person name="Spaine K."/>
            <person name="Edwards D.J."/>
            <person name="Buck G.A."/>
            <person name="Jefferson K."/>
        </authorList>
    </citation>
    <scope>NUCLEOTIDE SEQUENCE [LARGE SCALE GENOMIC DNA]</scope>
    <source>
        <strain evidence="8 9">CCUG 42621</strain>
    </source>
</reference>
<protein>
    <recommendedName>
        <fullName evidence="6">Holliday junction branch migration complex subunit RuvA</fullName>
    </recommendedName>
</protein>
<comment type="caution">
    <text evidence="8">The sequence shown here is derived from an EMBL/GenBank/DDBJ whole genome shotgun (WGS) entry which is preliminary data.</text>
</comment>
<dbReference type="Pfam" id="PF01330">
    <property type="entry name" value="RuvA_N"/>
    <property type="match status" value="1"/>
</dbReference>
<dbReference type="InterPro" id="IPR003583">
    <property type="entry name" value="Hlx-hairpin-Hlx_DNA-bd_motif"/>
</dbReference>
<keyword evidence="2 6" id="KW-0227">DNA damage</keyword>
<dbReference type="SUPFAM" id="SSF47781">
    <property type="entry name" value="RuvA domain 2-like"/>
    <property type="match status" value="1"/>
</dbReference>
<dbReference type="Gene3D" id="1.10.150.20">
    <property type="entry name" value="5' to 3' exonuclease, C-terminal subdomain"/>
    <property type="match status" value="1"/>
</dbReference>
<keyword evidence="4 6" id="KW-0233">DNA recombination</keyword>
<dbReference type="HAMAP" id="MF_00031">
    <property type="entry name" value="DNA_HJ_migration_RuvA"/>
    <property type="match status" value="1"/>
</dbReference>
<feature type="domain" description="Helix-hairpin-helix DNA-binding motif class 1" evidence="7">
    <location>
        <begin position="73"/>
        <end position="92"/>
    </location>
</feature>
<dbReference type="InterPro" id="IPR012340">
    <property type="entry name" value="NA-bd_OB-fold"/>
</dbReference>
<comment type="similarity">
    <text evidence="6">Belongs to the RuvA family.</text>
</comment>
<dbReference type="Proteomes" id="UP001225134">
    <property type="component" value="Unassembled WGS sequence"/>
</dbReference>
<evidence type="ECO:0000256" key="1">
    <source>
        <dbReference type="ARBA" id="ARBA00022490"/>
    </source>
</evidence>
<comment type="domain">
    <text evidence="6">Has three domains with a flexible linker between the domains II and III and assumes an 'L' shape. Domain III is highly mobile and contacts RuvB.</text>
</comment>
<comment type="subcellular location">
    <subcellularLocation>
        <location evidence="6">Cytoplasm</location>
    </subcellularLocation>
</comment>
<comment type="caution">
    <text evidence="6">Lacks conserved residue(s) required for the propagation of feature annotation.</text>
</comment>
<comment type="function">
    <text evidence="6">The RuvA-RuvB-RuvC complex processes Holliday junction (HJ) DNA during genetic recombination and DNA repair, while the RuvA-RuvB complex plays an important role in the rescue of blocked DNA replication forks via replication fork reversal (RFR). RuvA specifically binds to HJ cruciform DNA, conferring on it an open structure. The RuvB hexamer acts as an ATP-dependent pump, pulling dsDNA into and through the RuvAB complex. HJ branch migration allows RuvC to scan DNA until it finds its consensus sequence, where it cleaves and resolves the cruciform DNA.</text>
</comment>
<gene>
    <name evidence="6 8" type="primary">ruvA</name>
    <name evidence="8" type="ORF">QQA45_03850</name>
</gene>
<keyword evidence="3 6" id="KW-0238">DNA-binding</keyword>
<evidence type="ECO:0000313" key="9">
    <source>
        <dbReference type="Proteomes" id="UP001225134"/>
    </source>
</evidence>
<proteinExistence type="inferred from homology"/>
<dbReference type="GO" id="GO:0016787">
    <property type="term" value="F:hydrolase activity"/>
    <property type="evidence" value="ECO:0007669"/>
    <property type="project" value="UniProtKB-KW"/>
</dbReference>
<comment type="subunit">
    <text evidence="6">Homotetramer. Forms an RuvA(8)-RuvB(12)-Holliday junction (HJ) complex. HJ DNA is sandwiched between 2 RuvA tetramers; dsDNA enters through RuvA and exits via RuvB. An RuvB hexamer assembles on each DNA strand where it exits the tetramer. Each RuvB hexamer is contacted by two RuvA subunits (via domain III) on 2 adjacent RuvB subunits; this complex drives branch migration. In the full resolvosome a probable DNA-RuvA(4)-RuvB(12)-RuvC(2) complex forms which resolves the HJ.</text>
</comment>